<dbReference type="Pfam" id="PF13416">
    <property type="entry name" value="SBP_bac_8"/>
    <property type="match status" value="1"/>
</dbReference>
<sequence>MKRLLSILLAAGMCFTLTACTNPFEEEPEDETGKVVIEVGVLGSTTEQEIFRKYKNGFQVKYPNVIVQMDAIPGDYATGMNNYVQNSSFPDVVFTPGDQHAAYSSNGHFLDLRTFDEEDDTFSFDDIYPELIETTHYNSEDEGIWFMPRDYNKVVTFVNKTMLSYVPGENGEMYAGYGSFEALKEAWDLETFYEVCEAVTRKVEENAANSSNIPQEERLAGLIRGTVALDARYNWYPAYEPILRHFGGSTISLDKAGDGETPDYENMLSVDAEETMLAYRSMHETLARPGYVRQSLASTGAAAFPNSQAAMWFTTRPSWGEVNSYNATFEVDFLPFPYDYVGVGCTGYAITSLAATRVSEYAETKEGTNEKMTNADYAWLFLKYIVSEEGQNAIGETGMGVPSLMSMKDSGTWMEYGSADLNHEAFVEEREGQTAIAVNDIYSFPATAQKTVSDNCISIMTYVVKDEFWPADLTLELNRTNYAAIYARVDEYKNVMMARINAAN</sequence>
<feature type="signal peptide" evidence="6">
    <location>
        <begin position="1"/>
        <end position="19"/>
    </location>
</feature>
<dbReference type="EMBL" id="DXBS01000059">
    <property type="protein sequence ID" value="HIZ24416.1"/>
    <property type="molecule type" value="Genomic_DNA"/>
</dbReference>
<protein>
    <submittedName>
        <fullName evidence="7">Extracellular solute-binding protein</fullName>
    </submittedName>
</protein>
<comment type="caution">
    <text evidence="7">The sequence shown here is derived from an EMBL/GenBank/DDBJ whole genome shotgun (WGS) entry which is preliminary data.</text>
</comment>
<dbReference type="PANTHER" id="PTHR43649">
    <property type="entry name" value="ARABINOSE-BINDING PROTEIN-RELATED"/>
    <property type="match status" value="1"/>
</dbReference>
<evidence type="ECO:0000256" key="5">
    <source>
        <dbReference type="ARBA" id="ARBA00023288"/>
    </source>
</evidence>
<dbReference type="AlphaFoldDB" id="A0A9D2DWM0"/>
<dbReference type="Proteomes" id="UP000824044">
    <property type="component" value="Unassembled WGS sequence"/>
</dbReference>
<keyword evidence="5" id="KW-0449">Lipoprotein</keyword>
<evidence type="ECO:0000256" key="2">
    <source>
        <dbReference type="ARBA" id="ARBA00022729"/>
    </source>
</evidence>
<accession>A0A9D2DWM0</accession>
<evidence type="ECO:0000313" key="8">
    <source>
        <dbReference type="Proteomes" id="UP000824044"/>
    </source>
</evidence>
<feature type="chain" id="PRO_5038504246" evidence="6">
    <location>
        <begin position="20"/>
        <end position="504"/>
    </location>
</feature>
<proteinExistence type="predicted"/>
<evidence type="ECO:0000256" key="6">
    <source>
        <dbReference type="SAM" id="SignalP"/>
    </source>
</evidence>
<evidence type="ECO:0000256" key="3">
    <source>
        <dbReference type="ARBA" id="ARBA00023136"/>
    </source>
</evidence>
<reference evidence="7" key="2">
    <citation type="submission" date="2021-04" db="EMBL/GenBank/DDBJ databases">
        <authorList>
            <person name="Gilroy R."/>
        </authorList>
    </citation>
    <scope>NUCLEOTIDE SEQUENCE</scope>
    <source>
        <strain evidence="7">CHK33-5263</strain>
    </source>
</reference>
<evidence type="ECO:0000313" key="7">
    <source>
        <dbReference type="EMBL" id="HIZ24416.1"/>
    </source>
</evidence>
<keyword evidence="2 6" id="KW-0732">Signal</keyword>
<gene>
    <name evidence="7" type="ORF">H9812_02940</name>
</gene>
<dbReference type="InterPro" id="IPR006059">
    <property type="entry name" value="SBP"/>
</dbReference>
<keyword evidence="3" id="KW-0472">Membrane</keyword>
<reference evidence="7" key="1">
    <citation type="journal article" date="2021" name="PeerJ">
        <title>Extensive microbial diversity within the chicken gut microbiome revealed by metagenomics and culture.</title>
        <authorList>
            <person name="Gilroy R."/>
            <person name="Ravi A."/>
            <person name="Getino M."/>
            <person name="Pursley I."/>
            <person name="Horton D.L."/>
            <person name="Alikhan N.F."/>
            <person name="Baker D."/>
            <person name="Gharbi K."/>
            <person name="Hall N."/>
            <person name="Watson M."/>
            <person name="Adriaenssens E.M."/>
            <person name="Foster-Nyarko E."/>
            <person name="Jarju S."/>
            <person name="Secka A."/>
            <person name="Antonio M."/>
            <person name="Oren A."/>
            <person name="Chaudhuri R.R."/>
            <person name="La Ragione R."/>
            <person name="Hildebrand F."/>
            <person name="Pallen M.J."/>
        </authorList>
    </citation>
    <scope>NUCLEOTIDE SEQUENCE</scope>
    <source>
        <strain evidence="7">CHK33-5263</strain>
    </source>
</reference>
<evidence type="ECO:0000256" key="4">
    <source>
        <dbReference type="ARBA" id="ARBA00023139"/>
    </source>
</evidence>
<organism evidence="7 8">
    <name type="scientific">Candidatus Gallimonas intestinigallinarum</name>
    <dbReference type="NCBI Taxonomy" id="2838604"/>
    <lineage>
        <taxon>Bacteria</taxon>
        <taxon>Bacillati</taxon>
        <taxon>Bacillota</taxon>
        <taxon>Clostridia</taxon>
        <taxon>Candidatus Gallimonas</taxon>
    </lineage>
</organism>
<keyword evidence="1" id="KW-1003">Cell membrane</keyword>
<dbReference type="PANTHER" id="PTHR43649:SF33">
    <property type="entry name" value="POLYGALACTURONAN_RHAMNOGALACTURONAN-BINDING PROTEIN YTCQ"/>
    <property type="match status" value="1"/>
</dbReference>
<evidence type="ECO:0000256" key="1">
    <source>
        <dbReference type="ARBA" id="ARBA00022475"/>
    </source>
</evidence>
<keyword evidence="4" id="KW-0564">Palmitate</keyword>
<dbReference type="Gene3D" id="3.40.190.10">
    <property type="entry name" value="Periplasmic binding protein-like II"/>
    <property type="match status" value="1"/>
</dbReference>
<dbReference type="InterPro" id="IPR050490">
    <property type="entry name" value="Bact_solute-bd_prot1"/>
</dbReference>
<name>A0A9D2DWM0_9FIRM</name>
<dbReference type="PROSITE" id="PS51257">
    <property type="entry name" value="PROKAR_LIPOPROTEIN"/>
    <property type="match status" value="1"/>
</dbReference>
<dbReference type="SUPFAM" id="SSF53850">
    <property type="entry name" value="Periplasmic binding protein-like II"/>
    <property type="match status" value="1"/>
</dbReference>